<sequence length="19" mass="2085">MISPSGPIKFSRGSFYVVL</sequence>
<proteinExistence type="predicted"/>
<accession>A0A0A8Z656</accession>
<name>A0A0A8Z656_ARUDO</name>
<evidence type="ECO:0000313" key="1">
    <source>
        <dbReference type="EMBL" id="JAD34291.1"/>
    </source>
</evidence>
<reference evidence="1" key="1">
    <citation type="submission" date="2014-09" db="EMBL/GenBank/DDBJ databases">
        <authorList>
            <person name="Magalhaes I.L.F."/>
            <person name="Oliveira U."/>
            <person name="Santos F.R."/>
            <person name="Vidigal T.H.D.A."/>
            <person name="Brescovit A.D."/>
            <person name="Santos A.J."/>
        </authorList>
    </citation>
    <scope>NUCLEOTIDE SEQUENCE</scope>
    <source>
        <tissue evidence="1">Shoot tissue taken approximately 20 cm above the soil surface</tissue>
    </source>
</reference>
<dbReference type="EMBL" id="GBRH01263604">
    <property type="protein sequence ID" value="JAD34291.1"/>
    <property type="molecule type" value="Transcribed_RNA"/>
</dbReference>
<organism evidence="1">
    <name type="scientific">Arundo donax</name>
    <name type="common">Giant reed</name>
    <name type="synonym">Donax arundinaceus</name>
    <dbReference type="NCBI Taxonomy" id="35708"/>
    <lineage>
        <taxon>Eukaryota</taxon>
        <taxon>Viridiplantae</taxon>
        <taxon>Streptophyta</taxon>
        <taxon>Embryophyta</taxon>
        <taxon>Tracheophyta</taxon>
        <taxon>Spermatophyta</taxon>
        <taxon>Magnoliopsida</taxon>
        <taxon>Liliopsida</taxon>
        <taxon>Poales</taxon>
        <taxon>Poaceae</taxon>
        <taxon>PACMAD clade</taxon>
        <taxon>Arundinoideae</taxon>
        <taxon>Arundineae</taxon>
        <taxon>Arundo</taxon>
    </lineage>
</organism>
<reference evidence="1" key="2">
    <citation type="journal article" date="2015" name="Data Brief">
        <title>Shoot transcriptome of the giant reed, Arundo donax.</title>
        <authorList>
            <person name="Barrero R.A."/>
            <person name="Guerrero F.D."/>
            <person name="Moolhuijzen P."/>
            <person name="Goolsby J.A."/>
            <person name="Tidwell J."/>
            <person name="Bellgard S.E."/>
            <person name="Bellgard M.I."/>
        </authorList>
    </citation>
    <scope>NUCLEOTIDE SEQUENCE</scope>
    <source>
        <tissue evidence="1">Shoot tissue taken approximately 20 cm above the soil surface</tissue>
    </source>
</reference>
<dbReference type="AlphaFoldDB" id="A0A0A8Z656"/>
<protein>
    <submittedName>
        <fullName evidence="1">Uncharacterized protein</fullName>
    </submittedName>
</protein>